<feature type="compositionally biased region" description="Gly residues" evidence="1">
    <location>
        <begin position="322"/>
        <end position="332"/>
    </location>
</feature>
<keyword evidence="2" id="KW-0812">Transmembrane</keyword>
<feature type="region of interest" description="Disordered" evidence="1">
    <location>
        <begin position="370"/>
        <end position="390"/>
    </location>
</feature>
<sequence>MRATERTSSNAVSNASPAPSGGAQDQAGAPARRAARRRIGVPFSLWLFPAASAVAALHLAGCWPLSYVEDCKEDSRYCPPDTTGGGEGPGPTCEPDPTQDASTVVDRCAVFASAGAASGGDGTKARPYASLSEALANANGKRVLACASGVFEESVTVRAAVEVIGGFDCGAGWTWSPAARSAIEGPGNKVALTLTEDAGGTRVRSFTISAANATVPGGSSIGVAVADIDAQLEQVDVIAGNGVNGASGETPEIVQDGADALEDVSSACLVAVYSGQPGVTTCADGETSGGAGGLGGQPAVDEGRGQTGSDGTPGAASPPASGIGGIGHGQTGEMGETVECRDGASGARGASGGAGTAGNGTTLTLASITGGDGGTGVGGTRGQGGGGGGGAKAGRFCMSGGGSYIDGAGASGGGGGAGGCGGTGGGGGKAGGSSIGILSLGTKLALTDVTIAVGKAGHGGEGGGGSPGGEGGMGGKGGSRVSGAGSLAGCMGGKGGAGGDGGPGGGGRGGHAVGIAYQVTPSPAAAEVPFTGGTAGNGGSAGLGGSPGSDGAPGVSGACWDFATNQSCPRP</sequence>
<feature type="compositionally biased region" description="Low complexity" evidence="1">
    <location>
        <begin position="309"/>
        <end position="321"/>
    </location>
</feature>
<protein>
    <submittedName>
        <fullName evidence="3">PE_PGRS family protein</fullName>
    </submittedName>
</protein>
<feature type="region of interest" description="Disordered" evidence="1">
    <location>
        <begin position="527"/>
        <end position="556"/>
    </location>
</feature>
<keyword evidence="2" id="KW-0472">Membrane</keyword>
<evidence type="ECO:0000313" key="4">
    <source>
        <dbReference type="Proteomes" id="UP000002139"/>
    </source>
</evidence>
<evidence type="ECO:0000256" key="2">
    <source>
        <dbReference type="SAM" id="Phobius"/>
    </source>
</evidence>
<feature type="transmembrane region" description="Helical" evidence="2">
    <location>
        <begin position="43"/>
        <end position="66"/>
    </location>
</feature>
<feature type="region of interest" description="Disordered" evidence="1">
    <location>
        <begin position="284"/>
        <end position="336"/>
    </location>
</feature>
<dbReference type="EMBL" id="AM746676">
    <property type="protein sequence ID" value="CAN93763.1"/>
    <property type="molecule type" value="Genomic_DNA"/>
</dbReference>
<keyword evidence="2" id="KW-1133">Transmembrane helix</keyword>
<dbReference type="STRING" id="448385.sce3603"/>
<organism evidence="3 4">
    <name type="scientific">Sorangium cellulosum (strain So ce56)</name>
    <name type="common">Polyangium cellulosum (strain So ce56)</name>
    <dbReference type="NCBI Taxonomy" id="448385"/>
    <lineage>
        <taxon>Bacteria</taxon>
        <taxon>Pseudomonadati</taxon>
        <taxon>Myxococcota</taxon>
        <taxon>Polyangia</taxon>
        <taxon>Polyangiales</taxon>
        <taxon>Polyangiaceae</taxon>
        <taxon>Sorangium</taxon>
    </lineage>
</organism>
<dbReference type="AlphaFoldDB" id="A9GSE7"/>
<name>A9GSE7_SORC5</name>
<dbReference type="HOGENOM" id="CLU_036811_0_0_7"/>
<accession>A9GSE7</accession>
<dbReference type="KEGG" id="scl:sce3603"/>
<feature type="region of interest" description="Disordered" evidence="1">
    <location>
        <begin position="1"/>
        <end position="33"/>
    </location>
</feature>
<feature type="compositionally biased region" description="Gly residues" evidence="1">
    <location>
        <begin position="287"/>
        <end position="296"/>
    </location>
</feature>
<dbReference type="Proteomes" id="UP000002139">
    <property type="component" value="Chromosome"/>
</dbReference>
<feature type="compositionally biased region" description="Low complexity" evidence="1">
    <location>
        <begin position="8"/>
        <end position="32"/>
    </location>
</feature>
<feature type="region of interest" description="Disordered" evidence="1">
    <location>
        <begin position="456"/>
        <end position="480"/>
    </location>
</feature>
<feature type="compositionally biased region" description="Gly residues" evidence="1">
    <location>
        <begin position="533"/>
        <end position="548"/>
    </location>
</feature>
<evidence type="ECO:0000313" key="3">
    <source>
        <dbReference type="EMBL" id="CAN93763.1"/>
    </source>
</evidence>
<keyword evidence="4" id="KW-1185">Reference proteome</keyword>
<gene>
    <name evidence="3" type="ordered locus">sce3603</name>
</gene>
<evidence type="ECO:0000256" key="1">
    <source>
        <dbReference type="SAM" id="MobiDB-lite"/>
    </source>
</evidence>
<proteinExistence type="predicted"/>
<reference evidence="3 4" key="1">
    <citation type="journal article" date="2007" name="Nat. Biotechnol.">
        <title>Complete genome sequence of the myxobacterium Sorangium cellulosum.</title>
        <authorList>
            <person name="Schneiker S."/>
            <person name="Perlova O."/>
            <person name="Kaiser O."/>
            <person name="Gerth K."/>
            <person name="Alici A."/>
            <person name="Altmeyer M.O."/>
            <person name="Bartels D."/>
            <person name="Bekel T."/>
            <person name="Beyer S."/>
            <person name="Bode E."/>
            <person name="Bode H.B."/>
            <person name="Bolten C.J."/>
            <person name="Choudhuri J.V."/>
            <person name="Doss S."/>
            <person name="Elnakady Y.A."/>
            <person name="Frank B."/>
            <person name="Gaigalat L."/>
            <person name="Goesmann A."/>
            <person name="Groeger C."/>
            <person name="Gross F."/>
            <person name="Jelsbak L."/>
            <person name="Jelsbak L."/>
            <person name="Kalinowski J."/>
            <person name="Kegler C."/>
            <person name="Knauber T."/>
            <person name="Konietzny S."/>
            <person name="Kopp M."/>
            <person name="Krause L."/>
            <person name="Krug D."/>
            <person name="Linke B."/>
            <person name="Mahmud T."/>
            <person name="Martinez-Arias R."/>
            <person name="McHardy A.C."/>
            <person name="Merai M."/>
            <person name="Meyer F."/>
            <person name="Mormann S."/>
            <person name="Munoz-Dorado J."/>
            <person name="Perez J."/>
            <person name="Pradella S."/>
            <person name="Rachid S."/>
            <person name="Raddatz G."/>
            <person name="Rosenau F."/>
            <person name="Rueckert C."/>
            <person name="Sasse F."/>
            <person name="Scharfe M."/>
            <person name="Schuster S.C."/>
            <person name="Suen G."/>
            <person name="Treuner-Lange A."/>
            <person name="Velicer G.J."/>
            <person name="Vorholter F.-J."/>
            <person name="Weissman K.J."/>
            <person name="Welch R.D."/>
            <person name="Wenzel S.C."/>
            <person name="Whitworth D.E."/>
            <person name="Wilhelm S."/>
            <person name="Wittmann C."/>
            <person name="Bloecker H."/>
            <person name="Puehler A."/>
            <person name="Mueller R."/>
        </authorList>
    </citation>
    <scope>NUCLEOTIDE SEQUENCE [LARGE SCALE GENOMIC DNA]</scope>
    <source>
        <strain evidence="4">So ce56</strain>
    </source>
</reference>